<comment type="caution">
    <text evidence="7">The sequence shown here is derived from an EMBL/GenBank/DDBJ whole genome shotgun (WGS) entry which is preliminary data.</text>
</comment>
<dbReference type="SUPFAM" id="SSF52743">
    <property type="entry name" value="Subtilisin-like"/>
    <property type="match status" value="1"/>
</dbReference>
<reference evidence="7 8" key="1">
    <citation type="submission" date="2017-08" db="EMBL/GenBank/DDBJ databases">
        <title>Acidophilic green algal genome provides insights into adaptation to an acidic environment.</title>
        <authorList>
            <person name="Hirooka S."/>
            <person name="Hirose Y."/>
            <person name="Kanesaki Y."/>
            <person name="Higuchi S."/>
            <person name="Fujiwara T."/>
            <person name="Onuma R."/>
            <person name="Era A."/>
            <person name="Ohbayashi R."/>
            <person name="Uzuka A."/>
            <person name="Nozaki H."/>
            <person name="Yoshikawa H."/>
            <person name="Miyagishima S.Y."/>
        </authorList>
    </citation>
    <scope>NUCLEOTIDE SEQUENCE [LARGE SCALE GENOMIC DNA]</scope>
    <source>
        <strain evidence="7 8">NIES-2499</strain>
    </source>
</reference>
<dbReference type="InterPro" id="IPR008979">
    <property type="entry name" value="Galactose-bd-like_sf"/>
</dbReference>
<evidence type="ECO:0000256" key="2">
    <source>
        <dbReference type="ARBA" id="ARBA00022801"/>
    </source>
</evidence>
<dbReference type="Gene3D" id="2.60.120.380">
    <property type="match status" value="1"/>
</dbReference>
<evidence type="ECO:0000256" key="4">
    <source>
        <dbReference type="SAM" id="Phobius"/>
    </source>
</evidence>
<dbReference type="InterPro" id="IPR023828">
    <property type="entry name" value="Peptidase_S8_Ser-AS"/>
</dbReference>
<dbReference type="EMBL" id="BEGY01000010">
    <property type="protein sequence ID" value="GAX74937.1"/>
    <property type="molecule type" value="Genomic_DNA"/>
</dbReference>
<keyword evidence="3" id="KW-0720">Serine protease</keyword>
<dbReference type="OrthoDB" id="536624at2759"/>
<feature type="transmembrane region" description="Helical" evidence="4">
    <location>
        <begin position="1270"/>
        <end position="1294"/>
    </location>
</feature>
<evidence type="ECO:0000256" key="3">
    <source>
        <dbReference type="ARBA" id="ARBA00022825"/>
    </source>
</evidence>
<evidence type="ECO:0000313" key="8">
    <source>
        <dbReference type="Proteomes" id="UP000232323"/>
    </source>
</evidence>
<feature type="domain" description="PA" evidence="6">
    <location>
        <begin position="93"/>
        <end position="181"/>
    </location>
</feature>
<organism evidence="7 8">
    <name type="scientific">Chlamydomonas eustigma</name>
    <dbReference type="NCBI Taxonomy" id="1157962"/>
    <lineage>
        <taxon>Eukaryota</taxon>
        <taxon>Viridiplantae</taxon>
        <taxon>Chlorophyta</taxon>
        <taxon>core chlorophytes</taxon>
        <taxon>Chlorophyceae</taxon>
        <taxon>CS clade</taxon>
        <taxon>Chlamydomonadales</taxon>
        <taxon>Chlamydomonadaceae</taxon>
        <taxon>Chlamydomonas</taxon>
    </lineage>
</organism>
<keyword evidence="4" id="KW-0812">Transmembrane</keyword>
<keyword evidence="8" id="KW-1185">Reference proteome</keyword>
<dbReference type="GO" id="GO:0006508">
    <property type="term" value="P:proteolysis"/>
    <property type="evidence" value="ECO:0007669"/>
    <property type="project" value="UniProtKB-KW"/>
</dbReference>
<sequence>MPDHLPGNYGTDVTQSSTISSPAVSKNCIAVGAGLTLQAGYQPTVFAAPVINAVLKLSTASGDPILTQTFAVIQASFGPQALSQLKGLSLLVVAAEPQDACEGLSKQVSMPGLSVLVVVQRGGCSFTQKSQAVQAAGATAAIITNDVDDGYFVLLPAVGVDVQGSRFNIPVMGVPLSTGRWLWAAAQNKGTISFSSYTASTNSYDSVASYSSFGPTPDGRIKPDLIAPGDTVSATTSGTLTGSLDGCGTTEMQGTSMATPVVAASAVMIRQYFMDGFYPSGVQTPGNKVNVSGVLVKAILMGGAISMQGSETLINPSTGQYQSLPLEAAPSSRQGWGRVDLTRSLPLPNSPLGWNLQVVDLAVLTQGQTHEYCVYATGGPLRITLAWFDYPADLNAPVVLVNNLDLQVTSSAMGGFVLLGNNQVDTLNTVEMVSLESMPRGSVNITVIASSIFFKASPQPYALVVLGMFSGVLVSGSNPMKGAATASLNAFNGNTNYAAGDTTCTATVALIQGTYPNVTSSAQVTFTFSSSTGSSSTSSTSPTNFQCMLSNVLSSQQLSTAGSNASSSANHVQQPLVLSVWTACTSPMSYTGLADGSYVFQVRPVGQPVTDSRMFTVDATPPKLSLSSTLSTSTLSPVLSLNSTSQDSIVLTFTVIDITPVTLSCAISVTNFGSVPPPYFRTSSMLINASGAVTSAGSVSWTGPCKSPLTLYGLYFGTWEVVVTGIDAADNVASTPPISWTEAFTSGVIYTRVAASPIPLTNKPNLSFTLYSFRGAGSSSPTLLDTSSALSYQYQLLLISNTSTPLTLPPTLSSLLPSSSWTAISMHSVINITVPSDGQYVFGARALAADGSIATSPDAEATAAVQVLTVPPVLVVVSGPPAVQSQTVVTIIFQTTSLSTDQVTYSCRWLFGYNTFPSADTLDVGGKAFTSCNGPTANSSTSGVDTGYWLFQVKAEDKAGNISPPLNVTFLTDTQAPIILASAPTATRLSRLGITSTIRSTIAGLAATVPHVANSTATSSCILTAKWTSGAPAISSNITSMIRSSSVIKSLNSSIAVGGDSSSPSLLDVVDGIAYSNTSALASSMAKATQGRVGNSLSPCPSPVLFDVQEGLYIFSLNATSAAGLSSDSTHIIVVDATSPVSQITTQFTSRPYPSQVSLGFISQDLPITYNSGINTSLCAINYTGASTKNGILAGGYNLLYNSWGPCVSPLVLSSLQTGLYTLQVKAFDNAGNMGLPASPLIFSVDDSLPLNSSATIVYSGASDTSGLNVLVIGIVAGVGSLLIAAIIIGVMVIRRSFRHLLDDGSDPVLLWSPPAAWLQQFSENHNDGASGVIDPARWSRNQRGRINGFSNLRSGGNGRDRALISIPGLGTLTTASMDEVILEEWERERTRQTIQASIEQEQLKTAFQRSLVVSAFVHFCRK</sequence>
<dbReference type="GO" id="GO:0004252">
    <property type="term" value="F:serine-type endopeptidase activity"/>
    <property type="evidence" value="ECO:0007669"/>
    <property type="project" value="InterPro"/>
</dbReference>
<feature type="domain" description="Peptidase S8/S53" evidence="5">
    <location>
        <begin position="7"/>
        <end position="337"/>
    </location>
</feature>
<evidence type="ECO:0000259" key="5">
    <source>
        <dbReference type="Pfam" id="PF00082"/>
    </source>
</evidence>
<dbReference type="InterPro" id="IPR003137">
    <property type="entry name" value="PA_domain"/>
</dbReference>
<evidence type="ECO:0008006" key="9">
    <source>
        <dbReference type="Google" id="ProtNLM"/>
    </source>
</evidence>
<name>A0A250WVT4_9CHLO</name>
<dbReference type="Proteomes" id="UP000232323">
    <property type="component" value="Unassembled WGS sequence"/>
</dbReference>
<dbReference type="InterPro" id="IPR051048">
    <property type="entry name" value="Peptidase_S8/S53_subtilisin"/>
</dbReference>
<dbReference type="InterPro" id="IPR000209">
    <property type="entry name" value="Peptidase_S8/S53_dom"/>
</dbReference>
<dbReference type="Pfam" id="PF00082">
    <property type="entry name" value="Peptidase_S8"/>
    <property type="match status" value="1"/>
</dbReference>
<keyword evidence="1" id="KW-0645">Protease</keyword>
<dbReference type="PANTHER" id="PTHR43399">
    <property type="entry name" value="SUBTILISIN-RELATED"/>
    <property type="match status" value="1"/>
</dbReference>
<dbReference type="Gene3D" id="3.50.30.30">
    <property type="match status" value="1"/>
</dbReference>
<evidence type="ECO:0000256" key="1">
    <source>
        <dbReference type="ARBA" id="ARBA00022670"/>
    </source>
</evidence>
<keyword evidence="4" id="KW-0472">Membrane</keyword>
<dbReference type="InterPro" id="IPR036852">
    <property type="entry name" value="Peptidase_S8/S53_dom_sf"/>
</dbReference>
<accession>A0A250WVT4</accession>
<proteinExistence type="predicted"/>
<dbReference type="PROSITE" id="PS00138">
    <property type="entry name" value="SUBTILASE_SER"/>
    <property type="match status" value="1"/>
</dbReference>
<dbReference type="Pfam" id="PF02225">
    <property type="entry name" value="PA"/>
    <property type="match status" value="1"/>
</dbReference>
<protein>
    <recommendedName>
        <fullName evidence="9">Peptidase S8/S53 domain-containing protein</fullName>
    </recommendedName>
</protein>
<gene>
    <name evidence="7" type="ORF">CEUSTIGMA_g2383.t1</name>
</gene>
<dbReference type="SUPFAM" id="SSF52025">
    <property type="entry name" value="PA domain"/>
    <property type="match status" value="1"/>
</dbReference>
<dbReference type="InterPro" id="IPR046450">
    <property type="entry name" value="PA_dom_sf"/>
</dbReference>
<dbReference type="Gene3D" id="3.40.50.200">
    <property type="entry name" value="Peptidase S8/S53 domain"/>
    <property type="match status" value="1"/>
</dbReference>
<keyword evidence="4" id="KW-1133">Transmembrane helix</keyword>
<evidence type="ECO:0000313" key="7">
    <source>
        <dbReference type="EMBL" id="GAX74937.1"/>
    </source>
</evidence>
<evidence type="ECO:0000259" key="6">
    <source>
        <dbReference type="Pfam" id="PF02225"/>
    </source>
</evidence>
<keyword evidence="2" id="KW-0378">Hydrolase</keyword>
<dbReference type="SUPFAM" id="SSF49785">
    <property type="entry name" value="Galactose-binding domain-like"/>
    <property type="match status" value="1"/>
</dbReference>
<dbReference type="PANTHER" id="PTHR43399:SF5">
    <property type="entry name" value="PEPTIDASE S8 FAMILY WITH PROTEASE-ASSOCIATED DOMAIN"/>
    <property type="match status" value="1"/>
</dbReference>
<dbReference type="STRING" id="1157962.A0A250WVT4"/>